<evidence type="ECO:0000313" key="2">
    <source>
        <dbReference type="EMBL" id="KAJ7301654.1"/>
    </source>
</evidence>
<comment type="caution">
    <text evidence="2">The sequence shown here is derived from an EMBL/GenBank/DDBJ whole genome shotgun (WGS) entry which is preliminary data.</text>
</comment>
<accession>A0AAD6YZ15</accession>
<proteinExistence type="predicted"/>
<name>A0AAD6YZ15_9AGAR</name>
<evidence type="ECO:0000256" key="1">
    <source>
        <dbReference type="SAM" id="MobiDB-lite"/>
    </source>
</evidence>
<organism evidence="2 3">
    <name type="scientific">Mycena albidolilacea</name>
    <dbReference type="NCBI Taxonomy" id="1033008"/>
    <lineage>
        <taxon>Eukaryota</taxon>
        <taxon>Fungi</taxon>
        <taxon>Dikarya</taxon>
        <taxon>Basidiomycota</taxon>
        <taxon>Agaricomycotina</taxon>
        <taxon>Agaricomycetes</taxon>
        <taxon>Agaricomycetidae</taxon>
        <taxon>Agaricales</taxon>
        <taxon>Marasmiineae</taxon>
        <taxon>Mycenaceae</taxon>
        <taxon>Mycena</taxon>
    </lineage>
</organism>
<evidence type="ECO:0000313" key="3">
    <source>
        <dbReference type="Proteomes" id="UP001218218"/>
    </source>
</evidence>
<dbReference type="EMBL" id="JARIHO010000130">
    <property type="protein sequence ID" value="KAJ7301654.1"/>
    <property type="molecule type" value="Genomic_DNA"/>
</dbReference>
<feature type="non-terminal residue" evidence="2">
    <location>
        <position position="394"/>
    </location>
</feature>
<reference evidence="2" key="1">
    <citation type="submission" date="2023-03" db="EMBL/GenBank/DDBJ databases">
        <title>Massive genome expansion in bonnet fungi (Mycena s.s.) driven by repeated elements and novel gene families across ecological guilds.</title>
        <authorList>
            <consortium name="Lawrence Berkeley National Laboratory"/>
            <person name="Harder C.B."/>
            <person name="Miyauchi S."/>
            <person name="Viragh M."/>
            <person name="Kuo A."/>
            <person name="Thoen E."/>
            <person name="Andreopoulos B."/>
            <person name="Lu D."/>
            <person name="Skrede I."/>
            <person name="Drula E."/>
            <person name="Henrissat B."/>
            <person name="Morin E."/>
            <person name="Kohler A."/>
            <person name="Barry K."/>
            <person name="LaButti K."/>
            <person name="Morin E."/>
            <person name="Salamov A."/>
            <person name="Lipzen A."/>
            <person name="Mereny Z."/>
            <person name="Hegedus B."/>
            <person name="Baldrian P."/>
            <person name="Stursova M."/>
            <person name="Weitz H."/>
            <person name="Taylor A."/>
            <person name="Grigoriev I.V."/>
            <person name="Nagy L.G."/>
            <person name="Martin F."/>
            <person name="Kauserud H."/>
        </authorList>
    </citation>
    <scope>NUCLEOTIDE SEQUENCE</scope>
    <source>
        <strain evidence="2">CBHHK002</strain>
    </source>
</reference>
<keyword evidence="3" id="KW-1185">Reference proteome</keyword>
<sequence>MDEVNQELPEFPGGEFVFNCDGPNGAVLALPHGSHLEKLENLESMRRYAAQYVESWYKYVNETRGRGLANGSLYLVTGWEKANSWGMASYHNVALQNDFQLLFRPTADAANRHRYRWQGPHCRRKHADPPPVDETPLNQTIFIHAFAISVCENIWGKLFGVEVCQPADSSNLQKNSGRGFVPYGSRGSSFGWSFFFGSSYSGGKQYTGKAPAPGNGMVSDASPIPKIIHPSEIIHERVLREAPQATVVITHDDDWRDVFRDDVTKTTEKTFWDLQQAIFDRFEIVEEDGIAFLMPTSHTTVTRNAATMAAKEHHEDRIAIDDTPLDYSAPQGLPAMSSGMSPIDTQLSPRDVPLANNQLFSAASVDISAHSEAQWFPTRTAKPPKSPREKSRIK</sequence>
<protein>
    <submittedName>
        <fullName evidence="2">Uncharacterized protein</fullName>
    </submittedName>
</protein>
<dbReference type="Proteomes" id="UP001218218">
    <property type="component" value="Unassembled WGS sequence"/>
</dbReference>
<dbReference type="AlphaFoldDB" id="A0AAD6YZ15"/>
<gene>
    <name evidence="2" type="ORF">DFH08DRAFT_906608</name>
</gene>
<feature type="region of interest" description="Disordered" evidence="1">
    <location>
        <begin position="375"/>
        <end position="394"/>
    </location>
</feature>